<dbReference type="SUPFAM" id="SSF47789">
    <property type="entry name" value="C-terminal domain of RNA polymerase alpha subunit"/>
    <property type="match status" value="1"/>
</dbReference>
<evidence type="ECO:0008006" key="3">
    <source>
        <dbReference type="Google" id="ProtNLM"/>
    </source>
</evidence>
<reference evidence="1" key="2">
    <citation type="submission" date="2020-09" db="EMBL/GenBank/DDBJ databases">
        <authorList>
            <person name="Sun Q."/>
            <person name="Zhou Y."/>
        </authorList>
    </citation>
    <scope>NUCLEOTIDE SEQUENCE</scope>
    <source>
        <strain evidence="1">CGMCC 1.15760</strain>
    </source>
</reference>
<evidence type="ECO:0000313" key="1">
    <source>
        <dbReference type="EMBL" id="GGG31475.1"/>
    </source>
</evidence>
<dbReference type="Gene3D" id="1.10.150.20">
    <property type="entry name" value="5' to 3' exonuclease, C-terminal subdomain"/>
    <property type="match status" value="1"/>
</dbReference>
<keyword evidence="2" id="KW-1185">Reference proteome</keyword>
<dbReference type="EMBL" id="BMJT01000011">
    <property type="protein sequence ID" value="GGG31475.1"/>
    <property type="molecule type" value="Genomic_DNA"/>
</dbReference>
<proteinExistence type="predicted"/>
<name>A0A917GA19_9BACI</name>
<dbReference type="Proteomes" id="UP000616608">
    <property type="component" value="Unassembled WGS sequence"/>
</dbReference>
<comment type="caution">
    <text evidence="1">The sequence shown here is derived from an EMBL/GenBank/DDBJ whole genome shotgun (WGS) entry which is preliminary data.</text>
</comment>
<organism evidence="1 2">
    <name type="scientific">Lysinibacillus alkalisoli</name>
    <dbReference type="NCBI Taxonomy" id="1911548"/>
    <lineage>
        <taxon>Bacteria</taxon>
        <taxon>Bacillati</taxon>
        <taxon>Bacillota</taxon>
        <taxon>Bacilli</taxon>
        <taxon>Bacillales</taxon>
        <taxon>Bacillaceae</taxon>
        <taxon>Lysinibacillus</taxon>
    </lineage>
</organism>
<evidence type="ECO:0000313" key="2">
    <source>
        <dbReference type="Proteomes" id="UP000616608"/>
    </source>
</evidence>
<protein>
    <recommendedName>
        <fullName evidence="3">DNA-binding protein</fullName>
    </recommendedName>
</protein>
<accession>A0A917GA19</accession>
<sequence length="66" mass="7105">MLPKGLAKPAVRALHIAGYDSLESLNGVSYRDVIALHGIGTKGIETIEAALKERGYSLCYEETKDA</sequence>
<reference evidence="1" key="1">
    <citation type="journal article" date="2014" name="Int. J. Syst. Evol. Microbiol.">
        <title>Complete genome sequence of Corynebacterium casei LMG S-19264T (=DSM 44701T), isolated from a smear-ripened cheese.</title>
        <authorList>
            <consortium name="US DOE Joint Genome Institute (JGI-PGF)"/>
            <person name="Walter F."/>
            <person name="Albersmeier A."/>
            <person name="Kalinowski J."/>
            <person name="Ruckert C."/>
        </authorList>
    </citation>
    <scope>NUCLEOTIDE SEQUENCE</scope>
    <source>
        <strain evidence="1">CGMCC 1.15760</strain>
    </source>
</reference>
<gene>
    <name evidence="1" type="ORF">GCM10007425_27610</name>
</gene>
<dbReference type="AlphaFoldDB" id="A0A917GA19"/>
<dbReference type="RefSeq" id="WP_229704255.1">
    <property type="nucleotide sequence ID" value="NZ_BMJT01000011.1"/>
</dbReference>